<keyword evidence="2" id="KW-0472">Membrane</keyword>
<dbReference type="STRING" id="286727.SAMN02982917_4704"/>
<feature type="transmembrane region" description="Helical" evidence="2">
    <location>
        <begin position="404"/>
        <end position="422"/>
    </location>
</feature>
<keyword evidence="2" id="KW-1133">Transmembrane helix</keyword>
<name>A0A1X7H225_9PROT</name>
<organism evidence="3 4">
    <name type="scientific">Azospirillum oryzae</name>
    <dbReference type="NCBI Taxonomy" id="286727"/>
    <lineage>
        <taxon>Bacteria</taxon>
        <taxon>Pseudomonadati</taxon>
        <taxon>Pseudomonadota</taxon>
        <taxon>Alphaproteobacteria</taxon>
        <taxon>Rhodospirillales</taxon>
        <taxon>Azospirillaceae</taxon>
        <taxon>Azospirillum</taxon>
    </lineage>
</organism>
<dbReference type="AlphaFoldDB" id="A0A1X7H225"/>
<dbReference type="EMBL" id="FXAK01000007">
    <property type="protein sequence ID" value="SMF77581.1"/>
    <property type="molecule type" value="Genomic_DNA"/>
</dbReference>
<feature type="region of interest" description="Disordered" evidence="1">
    <location>
        <begin position="15"/>
        <end position="36"/>
    </location>
</feature>
<reference evidence="3 4" key="1">
    <citation type="submission" date="2017-04" db="EMBL/GenBank/DDBJ databases">
        <authorList>
            <person name="Afonso C.L."/>
            <person name="Miller P.J."/>
            <person name="Scott M.A."/>
            <person name="Spackman E."/>
            <person name="Goraichik I."/>
            <person name="Dimitrov K.M."/>
            <person name="Suarez D.L."/>
            <person name="Swayne D.E."/>
        </authorList>
    </citation>
    <scope>NUCLEOTIDE SEQUENCE [LARGE SCALE GENOMIC DNA]</scope>
    <source>
        <strain evidence="3 4">A2P</strain>
    </source>
</reference>
<evidence type="ECO:0000256" key="2">
    <source>
        <dbReference type="SAM" id="Phobius"/>
    </source>
</evidence>
<sequence length="464" mass="50798">MGDGAVRTTTDILNRAGASGTGVGMTGPGMIGQRPLQDHPLRQTLTNEVHARPPESLTAPVRATMLAMLSGEGAAEADRRHLEALCDWAGVVRPPQGATHHSASFGSFNLKWERHTEFSTWTVFRPSAMPAGSLTDPFLEPALHALPRDWLAGLPGELLVGIHVAVLSADQPEPSANMMAAMFGSESYVGSRIAGRSATAWTDFRIHGDGFSRMLVADHSMTPRQTGRVVQRLLEIETYRVLALLALPMARGVLPRIGPIEAGLSDVTTRIASLRGLQDERDLLDRLTLLAAQTEQISAETAYRFGAARAYYELVERRIEELREIRIEGLQTIQEFMDRRLNPAISTCEAVEQRLDSLSQRVARASNLLRTRVEIAVEGQNAELLQSMDRRAQLQLRLQETVEGLSVVAISYYLVGIVGYAAKGLKGFGFKVDPDMLVGVMIPIVIAFVWSGVRRIRKVLVGGH</sequence>
<dbReference type="Proteomes" id="UP000192936">
    <property type="component" value="Unassembled WGS sequence"/>
</dbReference>
<dbReference type="InterPro" id="IPR021830">
    <property type="entry name" value="DUF3422"/>
</dbReference>
<keyword evidence="2" id="KW-0812">Transmembrane</keyword>
<evidence type="ECO:0000313" key="4">
    <source>
        <dbReference type="Proteomes" id="UP000192936"/>
    </source>
</evidence>
<proteinExistence type="predicted"/>
<accession>A0A1X7H225</accession>
<evidence type="ECO:0000313" key="3">
    <source>
        <dbReference type="EMBL" id="SMF77581.1"/>
    </source>
</evidence>
<protein>
    <submittedName>
        <fullName evidence="3">Uncharacterized membrane-anchored protein</fullName>
    </submittedName>
</protein>
<evidence type="ECO:0000256" key="1">
    <source>
        <dbReference type="SAM" id="MobiDB-lite"/>
    </source>
</evidence>
<dbReference type="RefSeq" id="WP_244560811.1">
    <property type="nucleotide sequence ID" value="NZ_FXAK01000007.1"/>
</dbReference>
<gene>
    <name evidence="3" type="ORF">SAMN02982917_4704</name>
</gene>
<dbReference type="Pfam" id="PF11902">
    <property type="entry name" value="DUF3422"/>
    <property type="match status" value="1"/>
</dbReference>
<feature type="compositionally biased region" description="Gly residues" evidence="1">
    <location>
        <begin position="19"/>
        <end position="30"/>
    </location>
</feature>
<feature type="transmembrane region" description="Helical" evidence="2">
    <location>
        <begin position="434"/>
        <end position="453"/>
    </location>
</feature>